<protein>
    <submittedName>
        <fullName evidence="4">Dolichyl-diphosphooligosaccharide--protein glycosyltransferase subunit WBP1</fullName>
    </submittedName>
</protein>
<evidence type="ECO:0000313" key="4">
    <source>
        <dbReference type="EMBL" id="KAK7035852.1"/>
    </source>
</evidence>
<keyword evidence="5" id="KW-1185">Reference proteome</keyword>
<keyword evidence="1" id="KW-0175">Coiled coil</keyword>
<dbReference type="AlphaFoldDB" id="A0AAW0CAB1"/>
<dbReference type="Pfam" id="PF20411">
    <property type="entry name" value="DUF6697"/>
    <property type="match status" value="1"/>
</dbReference>
<comment type="caution">
    <text evidence="4">The sequence shown here is derived from an EMBL/GenBank/DDBJ whole genome shotgun (WGS) entry which is preliminary data.</text>
</comment>
<gene>
    <name evidence="4" type="ORF">R3P38DRAFT_607787</name>
</gene>
<reference evidence="4 5" key="1">
    <citation type="journal article" date="2024" name="J Genomics">
        <title>Draft genome sequencing and assembly of Favolaschia claudopus CIRM-BRFM 2984 isolated from oak limbs.</title>
        <authorList>
            <person name="Navarro D."/>
            <person name="Drula E."/>
            <person name="Chaduli D."/>
            <person name="Cazenave R."/>
            <person name="Ahrendt S."/>
            <person name="Wang J."/>
            <person name="Lipzen A."/>
            <person name="Daum C."/>
            <person name="Barry K."/>
            <person name="Grigoriev I.V."/>
            <person name="Favel A."/>
            <person name="Rosso M.N."/>
            <person name="Martin F."/>
        </authorList>
    </citation>
    <scope>NUCLEOTIDE SEQUENCE [LARGE SCALE GENOMIC DNA]</scope>
    <source>
        <strain evidence="4 5">CIRM-BRFM 2984</strain>
    </source>
</reference>
<dbReference type="EMBL" id="JAWWNJ010000019">
    <property type="protein sequence ID" value="KAK7035852.1"/>
    <property type="molecule type" value="Genomic_DNA"/>
</dbReference>
<evidence type="ECO:0000313" key="5">
    <source>
        <dbReference type="Proteomes" id="UP001362999"/>
    </source>
</evidence>
<dbReference type="InterPro" id="IPR046520">
    <property type="entry name" value="DUF6697"/>
</dbReference>
<evidence type="ECO:0000259" key="3">
    <source>
        <dbReference type="Pfam" id="PF20411"/>
    </source>
</evidence>
<dbReference type="Proteomes" id="UP001362999">
    <property type="component" value="Unassembled WGS sequence"/>
</dbReference>
<feature type="domain" description="DUF6697" evidence="3">
    <location>
        <begin position="161"/>
        <end position="288"/>
    </location>
</feature>
<accession>A0AAW0CAB1</accession>
<proteinExistence type="predicted"/>
<evidence type="ECO:0000256" key="1">
    <source>
        <dbReference type="SAM" id="Coils"/>
    </source>
</evidence>
<feature type="compositionally biased region" description="Polar residues" evidence="2">
    <location>
        <begin position="324"/>
        <end position="335"/>
    </location>
</feature>
<feature type="coiled-coil region" evidence="1">
    <location>
        <begin position="49"/>
        <end position="76"/>
    </location>
</feature>
<sequence length="368" mass="41862">MSDAGIGVHPNLTHEVVEFWGFKYREAKQENETLQTRIVENEKFVQEVITSSRNEMKIMQQKLEAYHAENANLLSEIGRLGAERVTLHTQLQLSYSQALSLAPEADRQRRAAIVDLFKAQPMVDYLLNETPPDLSFLSARDLASALRRDEIKTPWQLYFNPRPPNTMPLRVEGPCQPGYWFYPLNLQMESPFELIVEAEPNKWTYYGRYITRAFSGYEMKLSEWMTLDEESKTIFCSRVANQRSGGRQASLPTQVHIRQRYDSGLWNIPSYTLQCVGYDSELCNSLAAAVVRLERGHGESKRQAEVASISRQSSQLGKRRRTETPSTCGDQSTKVETPGFPDVENIRGDEALADEVEGSELIGQPGYP</sequence>
<name>A0AAW0CAB1_9AGAR</name>
<feature type="region of interest" description="Disordered" evidence="2">
    <location>
        <begin position="301"/>
        <end position="368"/>
    </location>
</feature>
<evidence type="ECO:0000256" key="2">
    <source>
        <dbReference type="SAM" id="MobiDB-lite"/>
    </source>
</evidence>
<organism evidence="4 5">
    <name type="scientific">Favolaschia claudopus</name>
    <dbReference type="NCBI Taxonomy" id="2862362"/>
    <lineage>
        <taxon>Eukaryota</taxon>
        <taxon>Fungi</taxon>
        <taxon>Dikarya</taxon>
        <taxon>Basidiomycota</taxon>
        <taxon>Agaricomycotina</taxon>
        <taxon>Agaricomycetes</taxon>
        <taxon>Agaricomycetidae</taxon>
        <taxon>Agaricales</taxon>
        <taxon>Marasmiineae</taxon>
        <taxon>Mycenaceae</taxon>
        <taxon>Favolaschia</taxon>
    </lineage>
</organism>